<dbReference type="PANTHER" id="PTHR24221:SF248">
    <property type="entry name" value="ABC TRANSPORTER TRANSMEMBRANE REGION"/>
    <property type="match status" value="1"/>
</dbReference>
<organism evidence="13 14">
    <name type="scientific">Methylobacterium planeticum</name>
    <dbReference type="NCBI Taxonomy" id="2615211"/>
    <lineage>
        <taxon>Bacteria</taxon>
        <taxon>Pseudomonadati</taxon>
        <taxon>Pseudomonadota</taxon>
        <taxon>Alphaproteobacteria</taxon>
        <taxon>Hyphomicrobiales</taxon>
        <taxon>Methylobacteriaceae</taxon>
        <taxon>Methylobacterium</taxon>
    </lineage>
</organism>
<dbReference type="InterPro" id="IPR039421">
    <property type="entry name" value="Type_1_exporter"/>
</dbReference>
<evidence type="ECO:0000256" key="2">
    <source>
        <dbReference type="ARBA" id="ARBA00005417"/>
    </source>
</evidence>
<dbReference type="PROSITE" id="PS00211">
    <property type="entry name" value="ABC_TRANSPORTER_1"/>
    <property type="match status" value="1"/>
</dbReference>
<dbReference type="PROSITE" id="PS50929">
    <property type="entry name" value="ABC_TM1F"/>
    <property type="match status" value="1"/>
</dbReference>
<keyword evidence="9 10" id="KW-0472">Membrane</keyword>
<dbReference type="CDD" id="cd18586">
    <property type="entry name" value="ABC_6TM_PrtD_like"/>
    <property type="match status" value="1"/>
</dbReference>
<dbReference type="InterPro" id="IPR010128">
    <property type="entry name" value="ATPase_T1SS_PrtD-like"/>
</dbReference>
<feature type="transmembrane region" description="Helical" evidence="10">
    <location>
        <begin position="54"/>
        <end position="73"/>
    </location>
</feature>
<evidence type="ECO:0000313" key="14">
    <source>
        <dbReference type="Proteomes" id="UP000441523"/>
    </source>
</evidence>
<evidence type="ECO:0000256" key="6">
    <source>
        <dbReference type="ARBA" id="ARBA00022741"/>
    </source>
</evidence>
<dbReference type="InterPro" id="IPR017871">
    <property type="entry name" value="ABC_transporter-like_CS"/>
</dbReference>
<evidence type="ECO:0000256" key="5">
    <source>
        <dbReference type="ARBA" id="ARBA00022692"/>
    </source>
</evidence>
<dbReference type="InterPro" id="IPR036640">
    <property type="entry name" value="ABC1_TM_sf"/>
</dbReference>
<dbReference type="InterPro" id="IPR003439">
    <property type="entry name" value="ABC_transporter-like_ATP-bd"/>
</dbReference>
<dbReference type="EMBL" id="VZZJ01000003">
    <property type="protein sequence ID" value="KAB1075101.1"/>
    <property type="molecule type" value="Genomic_DNA"/>
</dbReference>
<feature type="domain" description="ABC transporter" evidence="11">
    <location>
        <begin position="328"/>
        <end position="563"/>
    </location>
</feature>
<feature type="domain" description="ABC transmembrane type-1" evidence="12">
    <location>
        <begin position="20"/>
        <end position="297"/>
    </location>
</feature>
<dbReference type="SUPFAM" id="SSF52540">
    <property type="entry name" value="P-loop containing nucleoside triphosphate hydrolases"/>
    <property type="match status" value="1"/>
</dbReference>
<dbReference type="AlphaFoldDB" id="A0A6N6MVX2"/>
<reference evidence="13 14" key="1">
    <citation type="submission" date="2019-09" db="EMBL/GenBank/DDBJ databases">
        <title>YIM 132548 draft genome.</title>
        <authorList>
            <person name="Jiang L."/>
        </authorList>
    </citation>
    <scope>NUCLEOTIDE SEQUENCE [LARGE SCALE GENOMIC DNA]</scope>
    <source>
        <strain evidence="13 14">YIM 132548</strain>
    </source>
</reference>
<dbReference type="InterPro" id="IPR047957">
    <property type="entry name" value="ABC_AprD-like_6TM"/>
</dbReference>
<keyword evidence="3" id="KW-0813">Transport</keyword>
<feature type="transmembrane region" description="Helical" evidence="10">
    <location>
        <begin position="157"/>
        <end position="175"/>
    </location>
</feature>
<dbReference type="Gene3D" id="1.20.1560.10">
    <property type="entry name" value="ABC transporter type 1, transmembrane domain"/>
    <property type="match status" value="1"/>
</dbReference>
<dbReference type="InterPro" id="IPR003593">
    <property type="entry name" value="AAA+_ATPase"/>
</dbReference>
<evidence type="ECO:0000313" key="13">
    <source>
        <dbReference type="EMBL" id="KAB1075101.1"/>
    </source>
</evidence>
<evidence type="ECO:0000256" key="10">
    <source>
        <dbReference type="SAM" id="Phobius"/>
    </source>
</evidence>
<proteinExistence type="inferred from homology"/>
<dbReference type="SUPFAM" id="SSF90123">
    <property type="entry name" value="ABC transporter transmembrane region"/>
    <property type="match status" value="1"/>
</dbReference>
<keyword evidence="6" id="KW-0547">Nucleotide-binding</keyword>
<dbReference type="FunFam" id="3.40.50.300:FF:001444">
    <property type="entry name" value="ABC transporter ATP-binding protein"/>
    <property type="match status" value="1"/>
</dbReference>
<evidence type="ECO:0000259" key="11">
    <source>
        <dbReference type="PROSITE" id="PS50893"/>
    </source>
</evidence>
<comment type="subcellular location">
    <subcellularLocation>
        <location evidence="1">Cell membrane</location>
        <topology evidence="1">Multi-pass membrane protein</topology>
    </subcellularLocation>
</comment>
<keyword evidence="5 10" id="KW-0812">Transmembrane</keyword>
<dbReference type="PROSITE" id="PS50893">
    <property type="entry name" value="ABC_TRANSPORTER_2"/>
    <property type="match status" value="1"/>
</dbReference>
<name>A0A6N6MVX2_9HYPH</name>
<gene>
    <name evidence="13" type="ORF">F6X51_04215</name>
</gene>
<accession>A0A6N6MVX2</accession>
<keyword evidence="7" id="KW-0067">ATP-binding</keyword>
<dbReference type="InterPro" id="IPR011527">
    <property type="entry name" value="ABC1_TM_dom"/>
</dbReference>
<dbReference type="Pfam" id="PF00005">
    <property type="entry name" value="ABC_tran"/>
    <property type="match status" value="1"/>
</dbReference>
<feature type="transmembrane region" description="Helical" evidence="10">
    <location>
        <begin position="244"/>
        <end position="262"/>
    </location>
</feature>
<dbReference type="Proteomes" id="UP000441523">
    <property type="component" value="Unassembled WGS sequence"/>
</dbReference>
<evidence type="ECO:0000256" key="3">
    <source>
        <dbReference type="ARBA" id="ARBA00022448"/>
    </source>
</evidence>
<keyword evidence="4" id="KW-1003">Cell membrane</keyword>
<feature type="transmembrane region" description="Helical" evidence="10">
    <location>
        <begin position="18"/>
        <end position="42"/>
    </location>
</feature>
<sequence length="584" mass="62089">MGAGPSILKDGIKATRPVFVTAIVFSFFINLLMFVSPLYMLQVYDRVLGSRNETTLVGITVIAAFALVVYALLEMLRSRLLVRGGILFDEKIAGPIFGAVHRGNLRNPEGGHAVALRDVDAVREFLTGSGLLAFCDAPWTPIFLLACFILHPWFGWMAIIGGLMIFALTIINEVVTKRELAAASQASNAAGQYAQATFRNGEVLQAMGMLGALRTLWGRRHAEVLTLQALASDRAGLIVASTKFVRMFLQTLILGVGAYLAIHREISPGSMIAASIIIGRALAPVELLVANWKGFTAVRASYGRLVRLIEIAGPEPERMNLPRPKGQIDAENLVVAAPGKQQAILRGVSFRLAPGTIVGVVGPSAAGKSSLARAVTGVWPIVGGSLRIDGSDLSHWDPQVLGRHIGYLPQDVELFAGTVAQNIARFEEIDEEAVIAVAQKAGCHELIQSLPEGYNTQIGNGGQALSGGQRQRIALARAMYGNPSFIVLDEPNASLDAAGEEALMQAVQELKRLGTTIMIVTHKVNILTAVDTVLVMNSGTVQAYGPREEILGRVAGPRVVPNPAAAVGGAAAPRLGMEAQRAAG</sequence>
<dbReference type="GO" id="GO:0030256">
    <property type="term" value="C:type I protein secretion system complex"/>
    <property type="evidence" value="ECO:0007669"/>
    <property type="project" value="InterPro"/>
</dbReference>
<evidence type="ECO:0000259" key="12">
    <source>
        <dbReference type="PROSITE" id="PS50929"/>
    </source>
</evidence>
<comment type="similarity">
    <text evidence="2">Belongs to the ABC transporter superfamily.</text>
</comment>
<dbReference type="GO" id="GO:0016887">
    <property type="term" value="F:ATP hydrolysis activity"/>
    <property type="evidence" value="ECO:0007669"/>
    <property type="project" value="InterPro"/>
</dbReference>
<evidence type="ECO:0000256" key="1">
    <source>
        <dbReference type="ARBA" id="ARBA00004651"/>
    </source>
</evidence>
<evidence type="ECO:0000256" key="7">
    <source>
        <dbReference type="ARBA" id="ARBA00022840"/>
    </source>
</evidence>
<protein>
    <submittedName>
        <fullName evidence="13">Type I secretion system permease/ATPase</fullName>
    </submittedName>
</protein>
<dbReference type="GO" id="GO:0034040">
    <property type="term" value="F:ATPase-coupled lipid transmembrane transporter activity"/>
    <property type="evidence" value="ECO:0007669"/>
    <property type="project" value="TreeGrafter"/>
</dbReference>
<keyword evidence="8 10" id="KW-1133">Transmembrane helix</keyword>
<dbReference type="InterPro" id="IPR027417">
    <property type="entry name" value="P-loop_NTPase"/>
</dbReference>
<dbReference type="GO" id="GO:0005524">
    <property type="term" value="F:ATP binding"/>
    <property type="evidence" value="ECO:0007669"/>
    <property type="project" value="UniProtKB-KW"/>
</dbReference>
<dbReference type="GO" id="GO:0005886">
    <property type="term" value="C:plasma membrane"/>
    <property type="evidence" value="ECO:0007669"/>
    <property type="project" value="UniProtKB-SubCell"/>
</dbReference>
<dbReference type="SMART" id="SM00382">
    <property type="entry name" value="AAA"/>
    <property type="match status" value="1"/>
</dbReference>
<keyword evidence="14" id="KW-1185">Reference proteome</keyword>
<dbReference type="Gene3D" id="3.40.50.300">
    <property type="entry name" value="P-loop containing nucleotide triphosphate hydrolases"/>
    <property type="match status" value="1"/>
</dbReference>
<feature type="transmembrane region" description="Helical" evidence="10">
    <location>
        <begin position="131"/>
        <end position="151"/>
    </location>
</feature>
<comment type="caution">
    <text evidence="13">The sequence shown here is derived from an EMBL/GenBank/DDBJ whole genome shotgun (WGS) entry which is preliminary data.</text>
</comment>
<evidence type="ECO:0000256" key="4">
    <source>
        <dbReference type="ARBA" id="ARBA00022475"/>
    </source>
</evidence>
<dbReference type="GO" id="GO:0140359">
    <property type="term" value="F:ABC-type transporter activity"/>
    <property type="evidence" value="ECO:0007669"/>
    <property type="project" value="InterPro"/>
</dbReference>
<dbReference type="NCBIfam" id="TIGR01842">
    <property type="entry name" value="type_I_sec_PrtD"/>
    <property type="match status" value="1"/>
</dbReference>
<evidence type="ECO:0000256" key="9">
    <source>
        <dbReference type="ARBA" id="ARBA00023136"/>
    </source>
</evidence>
<dbReference type="RefSeq" id="WP_150961973.1">
    <property type="nucleotide sequence ID" value="NZ_VZZJ01000003.1"/>
</dbReference>
<dbReference type="GO" id="GO:0030253">
    <property type="term" value="P:protein secretion by the type I secretion system"/>
    <property type="evidence" value="ECO:0007669"/>
    <property type="project" value="InterPro"/>
</dbReference>
<evidence type="ECO:0000256" key="8">
    <source>
        <dbReference type="ARBA" id="ARBA00022989"/>
    </source>
</evidence>
<dbReference type="Pfam" id="PF00664">
    <property type="entry name" value="ABC_membrane"/>
    <property type="match status" value="1"/>
</dbReference>
<dbReference type="PANTHER" id="PTHR24221">
    <property type="entry name" value="ATP-BINDING CASSETTE SUB-FAMILY B"/>
    <property type="match status" value="1"/>
</dbReference>